<name>A0A2A3YJ66_9MICO</name>
<dbReference type="InterPro" id="IPR008557">
    <property type="entry name" value="PhoX"/>
</dbReference>
<dbReference type="InterPro" id="IPR000293">
    <property type="entry name" value="Channel_colicin_C"/>
</dbReference>
<evidence type="ECO:0000313" key="3">
    <source>
        <dbReference type="Proteomes" id="UP000218598"/>
    </source>
</evidence>
<dbReference type="EMBL" id="NRGR01000015">
    <property type="protein sequence ID" value="PCC39360.1"/>
    <property type="molecule type" value="Genomic_DNA"/>
</dbReference>
<evidence type="ECO:0000259" key="1">
    <source>
        <dbReference type="PROSITE" id="PS51272"/>
    </source>
</evidence>
<dbReference type="AlphaFoldDB" id="A0A2A3YJ66"/>
<dbReference type="Proteomes" id="UP000218598">
    <property type="component" value="Unassembled WGS sequence"/>
</dbReference>
<organism evidence="2 3">
    <name type="scientific">Brachybacterium alimentarium</name>
    <dbReference type="NCBI Taxonomy" id="47845"/>
    <lineage>
        <taxon>Bacteria</taxon>
        <taxon>Bacillati</taxon>
        <taxon>Actinomycetota</taxon>
        <taxon>Actinomycetes</taxon>
        <taxon>Micrococcales</taxon>
        <taxon>Dermabacteraceae</taxon>
        <taxon>Brachybacterium</taxon>
    </lineage>
</organism>
<comment type="caution">
    <text evidence="2">The sequence shown here is derived from an EMBL/GenBank/DDBJ whole genome shotgun (WGS) entry which is preliminary data.</text>
</comment>
<dbReference type="InterPro" id="IPR006311">
    <property type="entry name" value="TAT_signal"/>
</dbReference>
<dbReference type="OrthoDB" id="9801383at2"/>
<dbReference type="PANTHER" id="PTHR35399">
    <property type="entry name" value="SLR8030 PROTEIN"/>
    <property type="match status" value="1"/>
</dbReference>
<dbReference type="SUPFAM" id="SSF101898">
    <property type="entry name" value="NHL repeat"/>
    <property type="match status" value="1"/>
</dbReference>
<keyword evidence="3" id="KW-1185">Reference proteome</keyword>
<evidence type="ECO:0000313" key="2">
    <source>
        <dbReference type="EMBL" id="PCC39360.1"/>
    </source>
</evidence>
<dbReference type="Pfam" id="PF05787">
    <property type="entry name" value="PhoX"/>
    <property type="match status" value="1"/>
</dbReference>
<dbReference type="GO" id="GO:0140911">
    <property type="term" value="F:pore-forming activity"/>
    <property type="evidence" value="ECO:0007669"/>
    <property type="project" value="InterPro"/>
</dbReference>
<feature type="domain" description="SLH" evidence="1">
    <location>
        <begin position="799"/>
        <end position="858"/>
    </location>
</feature>
<dbReference type="GO" id="GO:0050829">
    <property type="term" value="P:defense response to Gram-negative bacterium"/>
    <property type="evidence" value="ECO:0007669"/>
    <property type="project" value="InterPro"/>
</dbReference>
<accession>A0A2A3YJ66</accession>
<feature type="domain" description="SLH" evidence="1">
    <location>
        <begin position="735"/>
        <end position="796"/>
    </location>
</feature>
<dbReference type="PANTHER" id="PTHR35399:SF2">
    <property type="entry name" value="DUF839 DOMAIN-CONTAINING PROTEIN"/>
    <property type="match status" value="1"/>
</dbReference>
<dbReference type="PROSITE" id="PS51272">
    <property type="entry name" value="SLH"/>
    <property type="match status" value="3"/>
</dbReference>
<sequence>MALIDLPLLMKDHVRGKRSPVTCALKCGNACTKTTCNTTGNDYFRDIASGVLSRRALLGGAAAGAVAIGVTGTGGIGGPAPAAAAPGGSPLEFDAIDPVRFEVDSFDVPEGFAWHPVISWGDKLWSDAPDFDWNAQTGQSQAQQFGYNNDYTEIQEIEGTDGTRALMFVNHEYTNENIMFPADTDPQTLAEVTLAAHGLTVVELERKTRRHPYTPVVGSDYNRRFLADTRYEFTGPARGDDLLKTVQFSTGTRTQGTFGNCSGGLTPWGTLLSGEENFNSYFRTSGTSAEDKRYGLGENELARGWQEIDPRYDATAEGLENSVNHFGWIVEVDPWDPTSTPRKHTSLGRFKHEGANVIIAEDGRAVAYSGDDEKFDYLYKFVSHESYIEGDREHNKTLLESGDLYVAKFTGNSPSGQIDGTGELPADGAFDGTGEWLPLVVDGESAVEGMSVQEVLVHTRLAADSVGPTKMDRCEDVEPSLASRRVYVACTNNSDRGTDGKAAADETNPRAENRDGHIVEIDEQGDQASTTFAWNLLLVCGDPETDEGTYFGGYPQDKVSPISCPDNLAFDSAGNLWISTDGAPDGIGYNDGLFRVTLEGEERGRVEQFASMPAKAETCGPIVRDQDRTAFVAVQHPGEDGSFDEPTSMFPEFDEGTGPKPTIVQILPVAEERPFTDIGPGDEHYDAVLWAYDEGIATGWDDGTFRPLAPVNRDAMAAFLHRLAGSPKVTPPRTEPFTDVAKGQEHYDAIIWAYQQGITTGWSDRTFRPTAPIARDAMAAFVHRFAGSPSVDQPTEAPFADVPASSRYALEIAWLRSAGIANGWADGTYRPLEPMHRDATAAFLHRMSEEQQITFMMGG</sequence>
<dbReference type="GO" id="GO:0031640">
    <property type="term" value="P:killing of cells of another organism"/>
    <property type="evidence" value="ECO:0007669"/>
    <property type="project" value="InterPro"/>
</dbReference>
<gene>
    <name evidence="2" type="ORF">CIK66_08835</name>
</gene>
<dbReference type="Pfam" id="PF00395">
    <property type="entry name" value="SLH"/>
    <property type="match status" value="3"/>
</dbReference>
<feature type="domain" description="SLH" evidence="1">
    <location>
        <begin position="671"/>
        <end position="734"/>
    </location>
</feature>
<dbReference type="GO" id="GO:0016020">
    <property type="term" value="C:membrane"/>
    <property type="evidence" value="ECO:0007669"/>
    <property type="project" value="InterPro"/>
</dbReference>
<dbReference type="InterPro" id="IPR001119">
    <property type="entry name" value="SLH_dom"/>
</dbReference>
<dbReference type="RefSeq" id="WP_096197040.1">
    <property type="nucleotide sequence ID" value="NZ_NRGR01000015.1"/>
</dbReference>
<dbReference type="PROSITE" id="PS51318">
    <property type="entry name" value="TAT"/>
    <property type="match status" value="1"/>
</dbReference>
<proteinExistence type="predicted"/>
<dbReference type="PROSITE" id="PS00276">
    <property type="entry name" value="CHANNEL_COLICIN"/>
    <property type="match status" value="1"/>
</dbReference>
<reference evidence="2 3" key="1">
    <citation type="journal article" date="2017" name="Elife">
        <title>Extensive horizontal gene transfer in cheese-associated bacteria.</title>
        <authorList>
            <person name="Bonham K.S."/>
            <person name="Wolfe B.E."/>
            <person name="Dutton R.J."/>
        </authorList>
    </citation>
    <scope>NUCLEOTIDE SEQUENCE [LARGE SCALE GENOMIC DNA]</scope>
    <source>
        <strain evidence="2 3">341_9</strain>
    </source>
</reference>
<protein>
    <submittedName>
        <fullName evidence="2">Phosphatase</fullName>
    </submittedName>
</protein>